<dbReference type="PIRSF" id="PIRSF500134">
    <property type="entry name" value="UDPglc_DH_bac"/>
    <property type="match status" value="1"/>
</dbReference>
<dbReference type="KEGG" id="alam:RT761_00520"/>
<evidence type="ECO:0000256" key="5">
    <source>
        <dbReference type="ARBA" id="ARBA00023002"/>
    </source>
</evidence>
<dbReference type="Pfam" id="PF03720">
    <property type="entry name" value="UDPG_MGDP_dh_C"/>
    <property type="match status" value="1"/>
</dbReference>
<dbReference type="EMBL" id="CP065383">
    <property type="protein sequence ID" value="QPM67319.1"/>
    <property type="molecule type" value="Genomic_DNA"/>
</dbReference>
<feature type="binding site" evidence="10">
    <location>
        <position position="324"/>
    </location>
    <ligand>
        <name>substrate</name>
    </ligand>
</feature>
<feature type="binding site" evidence="11">
    <location>
        <position position="37"/>
    </location>
    <ligand>
        <name>NAD(+)</name>
        <dbReference type="ChEBI" id="CHEBI:57540"/>
    </ligand>
</feature>
<evidence type="ECO:0000313" key="13">
    <source>
        <dbReference type="EMBL" id="QPM67319.1"/>
    </source>
</evidence>
<dbReference type="GO" id="GO:0006065">
    <property type="term" value="P:UDP-glucuronate biosynthetic process"/>
    <property type="evidence" value="ECO:0007669"/>
    <property type="project" value="UniProtKB-UniPathway"/>
</dbReference>
<dbReference type="GO" id="GO:0000271">
    <property type="term" value="P:polysaccharide biosynthetic process"/>
    <property type="evidence" value="ECO:0007669"/>
    <property type="project" value="InterPro"/>
</dbReference>
<protein>
    <recommendedName>
        <fullName evidence="4 8">UDP-glucose 6-dehydrogenase</fullName>
        <ecNumber evidence="3 8">1.1.1.22</ecNumber>
    </recommendedName>
</protein>
<comment type="pathway">
    <text evidence="1">Nucleotide-sugar biosynthesis; UDP-alpha-D-glucuronate biosynthesis; UDP-alpha-D-glucuronate from UDP-alpha-D-glucose: step 1/1.</text>
</comment>
<feature type="binding site" evidence="11">
    <location>
        <position position="88"/>
    </location>
    <ligand>
        <name>NAD(+)</name>
        <dbReference type="ChEBI" id="CHEBI:57540"/>
    </ligand>
</feature>
<dbReference type="Gene3D" id="1.20.5.100">
    <property type="entry name" value="Cytochrome c1, transmembrane anchor, C-terminal"/>
    <property type="match status" value="1"/>
</dbReference>
<feature type="binding site" evidence="11">
    <location>
        <position position="331"/>
    </location>
    <ligand>
        <name>NAD(+)</name>
        <dbReference type="ChEBI" id="CHEBI:57540"/>
    </ligand>
</feature>
<feature type="binding site" evidence="11">
    <location>
        <position position="156"/>
    </location>
    <ligand>
        <name>NAD(+)</name>
        <dbReference type="ChEBI" id="CHEBI:57540"/>
    </ligand>
</feature>
<evidence type="ECO:0000256" key="8">
    <source>
        <dbReference type="PIRNR" id="PIRNR000124"/>
    </source>
</evidence>
<evidence type="ECO:0000256" key="3">
    <source>
        <dbReference type="ARBA" id="ARBA00012954"/>
    </source>
</evidence>
<dbReference type="SMART" id="SM00984">
    <property type="entry name" value="UDPG_MGDP_dh_C"/>
    <property type="match status" value="1"/>
</dbReference>
<feature type="active site" description="Nucleophile" evidence="9">
    <location>
        <position position="264"/>
    </location>
</feature>
<evidence type="ECO:0000256" key="4">
    <source>
        <dbReference type="ARBA" id="ARBA00015132"/>
    </source>
</evidence>
<keyword evidence="6 8" id="KW-0520">NAD</keyword>
<accession>A0A7T1AK10</accession>
<dbReference type="InterPro" id="IPR028357">
    <property type="entry name" value="UDPglc_DH_bac"/>
</dbReference>
<dbReference type="Gene3D" id="3.40.50.720">
    <property type="entry name" value="NAD(P)-binding Rossmann-like Domain"/>
    <property type="match status" value="2"/>
</dbReference>
<dbReference type="InterPro" id="IPR036220">
    <property type="entry name" value="UDP-Glc/GDP-Man_DH_C_sf"/>
</dbReference>
<dbReference type="InterPro" id="IPR008927">
    <property type="entry name" value="6-PGluconate_DH-like_C_sf"/>
</dbReference>
<organism evidence="13 14">
    <name type="scientific">Atribacter laminatus</name>
    <dbReference type="NCBI Taxonomy" id="2847778"/>
    <lineage>
        <taxon>Bacteria</taxon>
        <taxon>Pseudomonadati</taxon>
        <taxon>Atribacterota</taxon>
        <taxon>Atribacteria</taxon>
        <taxon>Atribacterales</taxon>
        <taxon>Atribacteraceae</taxon>
        <taxon>Atribacter</taxon>
    </lineage>
</organism>
<evidence type="ECO:0000256" key="6">
    <source>
        <dbReference type="ARBA" id="ARBA00023027"/>
    </source>
</evidence>
<evidence type="ECO:0000256" key="9">
    <source>
        <dbReference type="PIRSR" id="PIRSR500134-1"/>
    </source>
</evidence>
<gene>
    <name evidence="13" type="primary">rkpK</name>
    <name evidence="13" type="ORF">RT761_00520</name>
</gene>
<keyword evidence="14" id="KW-1185">Reference proteome</keyword>
<feature type="binding site" evidence="11">
    <location>
        <position position="267"/>
    </location>
    <ligand>
        <name>NAD(+)</name>
        <dbReference type="ChEBI" id="CHEBI:57540"/>
    </ligand>
</feature>
<evidence type="ECO:0000313" key="14">
    <source>
        <dbReference type="Proteomes" id="UP000594463"/>
    </source>
</evidence>
<dbReference type="InterPro" id="IPR036291">
    <property type="entry name" value="NAD(P)-bd_dom_sf"/>
</dbReference>
<feature type="binding site" evidence="10">
    <location>
        <begin position="253"/>
        <end position="257"/>
    </location>
    <ligand>
        <name>substrate</name>
    </ligand>
</feature>
<dbReference type="EC" id="1.1.1.22" evidence="3 8"/>
<dbReference type="Proteomes" id="UP000594463">
    <property type="component" value="Chromosome"/>
</dbReference>
<feature type="domain" description="UDP-glucose/GDP-mannose dehydrogenase C-terminal" evidence="12">
    <location>
        <begin position="317"/>
        <end position="419"/>
    </location>
</feature>
<dbReference type="Pfam" id="PF03721">
    <property type="entry name" value="UDPG_MGDP_dh_N"/>
    <property type="match status" value="1"/>
</dbReference>
<dbReference type="SUPFAM" id="SSF52413">
    <property type="entry name" value="UDP-glucose/GDP-mannose dehydrogenase C-terminal domain"/>
    <property type="match status" value="1"/>
</dbReference>
<feature type="binding site" evidence="10">
    <location>
        <position position="261"/>
    </location>
    <ligand>
        <name>substrate</name>
    </ligand>
</feature>
<feature type="binding site" evidence="10">
    <location>
        <begin position="153"/>
        <end position="156"/>
    </location>
    <ligand>
        <name>substrate</name>
    </ligand>
</feature>
<feature type="binding site" evidence="11">
    <location>
        <position position="32"/>
    </location>
    <ligand>
        <name>NAD(+)</name>
        <dbReference type="ChEBI" id="CHEBI:57540"/>
    </ligand>
</feature>
<feature type="binding site" evidence="11">
    <location>
        <position position="123"/>
    </location>
    <ligand>
        <name>NAD(+)</name>
        <dbReference type="ChEBI" id="CHEBI:57540"/>
    </ligand>
</feature>
<dbReference type="UniPathway" id="UPA00038">
    <property type="reaction ID" value="UER00491"/>
</dbReference>
<feature type="binding site" evidence="10">
    <location>
        <position position="208"/>
    </location>
    <ligand>
        <name>substrate</name>
    </ligand>
</feature>
<evidence type="ECO:0000256" key="10">
    <source>
        <dbReference type="PIRSR" id="PIRSR500134-2"/>
    </source>
</evidence>
<comment type="similarity">
    <text evidence="2 8">Belongs to the UDP-glucose/GDP-mannose dehydrogenase family.</text>
</comment>
<dbReference type="InterPro" id="IPR014027">
    <property type="entry name" value="UDP-Glc/GDP-Man_DH_C"/>
</dbReference>
<evidence type="ECO:0000256" key="7">
    <source>
        <dbReference type="ARBA" id="ARBA00047473"/>
    </source>
</evidence>
<reference evidence="13 14" key="1">
    <citation type="journal article" date="2021" name="Nat. Commun.">
        <title>Isolation of a member of the candidate phylum Atribacteria reveals a unique cell membrane structure.</title>
        <authorList>
            <person name="Taiki K."/>
            <person name="Nobu M.K."/>
            <person name="Kusada H."/>
            <person name="Meng X.-Y."/>
            <person name="Hosoki N."/>
            <person name="Uematsu K."/>
            <person name="Yoshioka H."/>
            <person name="Kamagata Y."/>
            <person name="Tamaki H."/>
        </authorList>
    </citation>
    <scope>NUCLEOTIDE SEQUENCE [LARGE SCALE GENOMIC DNA]</scope>
    <source>
        <strain evidence="13 14">RT761</strain>
    </source>
</reference>
<dbReference type="InterPro" id="IPR017476">
    <property type="entry name" value="UDP-Glc/GDP-Man"/>
</dbReference>
<dbReference type="PANTHER" id="PTHR43750:SF3">
    <property type="entry name" value="UDP-GLUCOSE 6-DEHYDROGENASE TUAD"/>
    <property type="match status" value="1"/>
</dbReference>
<dbReference type="RefSeq" id="WP_218112530.1">
    <property type="nucleotide sequence ID" value="NZ_CP065383.1"/>
</dbReference>
<dbReference type="PANTHER" id="PTHR43750">
    <property type="entry name" value="UDP-GLUCOSE 6-DEHYDROGENASE TUAD"/>
    <property type="match status" value="1"/>
</dbReference>
<dbReference type="SUPFAM" id="SSF51735">
    <property type="entry name" value="NAD(P)-binding Rossmann-fold domains"/>
    <property type="match status" value="1"/>
</dbReference>
<dbReference type="GO" id="GO:0003979">
    <property type="term" value="F:UDP-glucose 6-dehydrogenase activity"/>
    <property type="evidence" value="ECO:0007669"/>
    <property type="project" value="UniProtKB-EC"/>
</dbReference>
<keyword evidence="5 8" id="KW-0560">Oxidoreductase</keyword>
<comment type="catalytic activity">
    <reaction evidence="7 8">
        <text>UDP-alpha-D-glucose + 2 NAD(+) + H2O = UDP-alpha-D-glucuronate + 2 NADH + 3 H(+)</text>
        <dbReference type="Rhea" id="RHEA:23596"/>
        <dbReference type="ChEBI" id="CHEBI:15377"/>
        <dbReference type="ChEBI" id="CHEBI:15378"/>
        <dbReference type="ChEBI" id="CHEBI:57540"/>
        <dbReference type="ChEBI" id="CHEBI:57945"/>
        <dbReference type="ChEBI" id="CHEBI:58052"/>
        <dbReference type="ChEBI" id="CHEBI:58885"/>
        <dbReference type="EC" id="1.1.1.22"/>
    </reaction>
</comment>
<dbReference type="InterPro" id="IPR001732">
    <property type="entry name" value="UDP-Glc/GDP-Man_DH_N"/>
</dbReference>
<dbReference type="GO" id="GO:0051287">
    <property type="term" value="F:NAD binding"/>
    <property type="evidence" value="ECO:0007669"/>
    <property type="project" value="InterPro"/>
</dbReference>
<evidence type="ECO:0000256" key="1">
    <source>
        <dbReference type="ARBA" id="ARBA00004701"/>
    </source>
</evidence>
<dbReference type="SUPFAM" id="SSF48179">
    <property type="entry name" value="6-phosphogluconate dehydrogenase C-terminal domain-like"/>
    <property type="match status" value="1"/>
</dbReference>
<evidence type="ECO:0000256" key="2">
    <source>
        <dbReference type="ARBA" id="ARBA00006601"/>
    </source>
</evidence>
<dbReference type="Pfam" id="PF00984">
    <property type="entry name" value="UDPG_MGDP_dh"/>
    <property type="match status" value="1"/>
</dbReference>
<dbReference type="AlphaFoldDB" id="A0A7T1AK10"/>
<dbReference type="InterPro" id="IPR014026">
    <property type="entry name" value="UDP-Glc/GDP-Man_DH_dimer"/>
</dbReference>
<evidence type="ECO:0000256" key="11">
    <source>
        <dbReference type="PIRSR" id="PIRSR500134-3"/>
    </source>
</evidence>
<evidence type="ECO:0000259" key="12">
    <source>
        <dbReference type="SMART" id="SM00984"/>
    </source>
</evidence>
<name>A0A7T1AK10_ATRLM</name>
<dbReference type="NCBIfam" id="TIGR03026">
    <property type="entry name" value="NDP-sugDHase"/>
    <property type="match status" value="1"/>
</dbReference>
<dbReference type="PIRSF" id="PIRSF000124">
    <property type="entry name" value="UDPglc_GDPman_dh"/>
    <property type="match status" value="1"/>
</dbReference>
<sequence length="435" mass="48957">MPYKITVLGTGYVGLVCGVGLADFGNQVICTDIDGDKMDLLSKGFIPIYEPGLEEYLIRNRKEQRLTFEKDVDRAIQNSDIIFIAVGTPSKDDGEVDLAFLQEAVKTIANKSTTPKTVVTKSTVPVGTNRWIEETLKEQNPNIPFSVVSNPEFLREGKAMYDFFHPDKIVIGTDDQKAQKTMQEIYRPLYLLNTPFIFCNYETAELIKYANNAFLATKITFINQIANLCDEIGADVNIIAKAMGMDGRISPKFLHPGPGFGGSCFPKDTRALIKIGEHYDTDMSLVREVVRINEKQRSRMIEKLERLLGSLQGKKICALGIAFKAETDDIRESPAVDIIKILLQKGAQVNLHDPQALENAKKLFENAVNYYEDMYQAMKDCDAIVILTEWNAYRNLALEKAKSLLKQKIIFDTRNVLDPETCHQTGFLYEGVGRR</sequence>
<proteinExistence type="inferred from homology"/>